<proteinExistence type="predicted"/>
<accession>A0A9D4HUL6</accession>
<name>A0A9D4HUL6_DREPO</name>
<gene>
    <name evidence="2" type="ORF">DPMN_039693</name>
</gene>
<reference evidence="2" key="1">
    <citation type="journal article" date="2019" name="bioRxiv">
        <title>The Genome of the Zebra Mussel, Dreissena polymorpha: A Resource for Invasive Species Research.</title>
        <authorList>
            <person name="McCartney M.A."/>
            <person name="Auch B."/>
            <person name="Kono T."/>
            <person name="Mallez S."/>
            <person name="Zhang Y."/>
            <person name="Obille A."/>
            <person name="Becker A."/>
            <person name="Abrahante J.E."/>
            <person name="Garbe J."/>
            <person name="Badalamenti J.P."/>
            <person name="Herman A."/>
            <person name="Mangelson H."/>
            <person name="Liachko I."/>
            <person name="Sullivan S."/>
            <person name="Sone E.D."/>
            <person name="Koren S."/>
            <person name="Silverstein K.A.T."/>
            <person name="Beckman K.B."/>
            <person name="Gohl D.M."/>
        </authorList>
    </citation>
    <scope>NUCLEOTIDE SEQUENCE</scope>
    <source>
        <strain evidence="2">Duluth1</strain>
        <tissue evidence="2">Whole animal</tissue>
    </source>
</reference>
<dbReference type="Proteomes" id="UP000828390">
    <property type="component" value="Unassembled WGS sequence"/>
</dbReference>
<feature type="region of interest" description="Disordered" evidence="1">
    <location>
        <begin position="48"/>
        <end position="69"/>
    </location>
</feature>
<protein>
    <submittedName>
        <fullName evidence="2">Uncharacterized protein</fullName>
    </submittedName>
</protein>
<organism evidence="2 3">
    <name type="scientific">Dreissena polymorpha</name>
    <name type="common">Zebra mussel</name>
    <name type="synonym">Mytilus polymorpha</name>
    <dbReference type="NCBI Taxonomy" id="45954"/>
    <lineage>
        <taxon>Eukaryota</taxon>
        <taxon>Metazoa</taxon>
        <taxon>Spiralia</taxon>
        <taxon>Lophotrochozoa</taxon>
        <taxon>Mollusca</taxon>
        <taxon>Bivalvia</taxon>
        <taxon>Autobranchia</taxon>
        <taxon>Heteroconchia</taxon>
        <taxon>Euheterodonta</taxon>
        <taxon>Imparidentia</taxon>
        <taxon>Neoheterodontei</taxon>
        <taxon>Myida</taxon>
        <taxon>Dreissenoidea</taxon>
        <taxon>Dreissenidae</taxon>
        <taxon>Dreissena</taxon>
    </lineage>
</organism>
<reference evidence="2" key="2">
    <citation type="submission" date="2020-11" db="EMBL/GenBank/DDBJ databases">
        <authorList>
            <person name="McCartney M.A."/>
            <person name="Auch B."/>
            <person name="Kono T."/>
            <person name="Mallez S."/>
            <person name="Becker A."/>
            <person name="Gohl D.M."/>
            <person name="Silverstein K.A.T."/>
            <person name="Koren S."/>
            <person name="Bechman K.B."/>
            <person name="Herman A."/>
            <person name="Abrahante J.E."/>
            <person name="Garbe J."/>
        </authorList>
    </citation>
    <scope>NUCLEOTIDE SEQUENCE</scope>
    <source>
        <strain evidence="2">Duluth1</strain>
        <tissue evidence="2">Whole animal</tissue>
    </source>
</reference>
<dbReference type="EMBL" id="JAIWYP010000011">
    <property type="protein sequence ID" value="KAH3733268.1"/>
    <property type="molecule type" value="Genomic_DNA"/>
</dbReference>
<evidence type="ECO:0000313" key="3">
    <source>
        <dbReference type="Proteomes" id="UP000828390"/>
    </source>
</evidence>
<keyword evidence="3" id="KW-1185">Reference proteome</keyword>
<evidence type="ECO:0000313" key="2">
    <source>
        <dbReference type="EMBL" id="KAH3733268.1"/>
    </source>
</evidence>
<sequence>MTSSTSPNHVVGQDLLVVEEKPSLSRSCGRPGSHQTLSWGMSLIYRRNNKGPRTDHWGTPDVTGEEVED</sequence>
<dbReference type="AlphaFoldDB" id="A0A9D4HUL6"/>
<comment type="caution">
    <text evidence="2">The sequence shown here is derived from an EMBL/GenBank/DDBJ whole genome shotgun (WGS) entry which is preliminary data.</text>
</comment>
<evidence type="ECO:0000256" key="1">
    <source>
        <dbReference type="SAM" id="MobiDB-lite"/>
    </source>
</evidence>